<evidence type="ECO:0000256" key="5">
    <source>
        <dbReference type="SAM" id="SignalP"/>
    </source>
</evidence>
<keyword evidence="8" id="KW-1185">Reference proteome</keyword>
<feature type="transmembrane region" description="Helical" evidence="4">
    <location>
        <begin position="376"/>
        <end position="398"/>
    </location>
</feature>
<dbReference type="STRING" id="1416806.CAL12_07715"/>
<keyword evidence="1 4" id="KW-0812">Transmembrane</keyword>
<evidence type="ECO:0000256" key="1">
    <source>
        <dbReference type="ARBA" id="ARBA00022692"/>
    </source>
</evidence>
<dbReference type="PANTHER" id="PTHR43129:SF1">
    <property type="entry name" value="FOSMIDOMYCIN RESISTANCE PROTEIN"/>
    <property type="match status" value="1"/>
</dbReference>
<feature type="chain" id="PRO_5012935919" evidence="5">
    <location>
        <begin position="22"/>
        <end position="408"/>
    </location>
</feature>
<feature type="transmembrane region" description="Helical" evidence="4">
    <location>
        <begin position="256"/>
        <end position="274"/>
    </location>
</feature>
<dbReference type="InterPro" id="IPR011701">
    <property type="entry name" value="MFS"/>
</dbReference>
<evidence type="ECO:0000256" key="4">
    <source>
        <dbReference type="SAM" id="Phobius"/>
    </source>
</evidence>
<dbReference type="Pfam" id="PF07690">
    <property type="entry name" value="MFS_1"/>
    <property type="match status" value="2"/>
</dbReference>
<evidence type="ECO:0000313" key="7">
    <source>
        <dbReference type="EMBL" id="ARP80733.1"/>
    </source>
</evidence>
<proteinExistence type="predicted"/>
<feature type="domain" description="Major facilitator superfamily (MFS) profile" evidence="6">
    <location>
        <begin position="28"/>
        <end position="402"/>
    </location>
</feature>
<dbReference type="GO" id="GO:0022857">
    <property type="term" value="F:transmembrane transporter activity"/>
    <property type="evidence" value="ECO:0007669"/>
    <property type="project" value="InterPro"/>
</dbReference>
<organism evidence="7 8">
    <name type="scientific">Bordetella genomosp. 8</name>
    <dbReference type="NCBI Taxonomy" id="1416806"/>
    <lineage>
        <taxon>Bacteria</taxon>
        <taxon>Pseudomonadati</taxon>
        <taxon>Pseudomonadota</taxon>
        <taxon>Betaproteobacteria</taxon>
        <taxon>Burkholderiales</taxon>
        <taxon>Alcaligenaceae</taxon>
        <taxon>Bordetella</taxon>
    </lineage>
</organism>
<feature type="transmembrane region" description="Helical" evidence="4">
    <location>
        <begin position="348"/>
        <end position="370"/>
    </location>
</feature>
<feature type="transmembrane region" description="Helical" evidence="4">
    <location>
        <begin position="315"/>
        <end position="336"/>
    </location>
</feature>
<keyword evidence="5" id="KW-0732">Signal</keyword>
<feature type="transmembrane region" description="Helical" evidence="4">
    <location>
        <begin position="45"/>
        <end position="68"/>
    </location>
</feature>
<dbReference type="SUPFAM" id="SSF103473">
    <property type="entry name" value="MFS general substrate transporter"/>
    <property type="match status" value="1"/>
</dbReference>
<feature type="transmembrane region" description="Helical" evidence="4">
    <location>
        <begin position="226"/>
        <end position="250"/>
    </location>
</feature>
<dbReference type="PROSITE" id="PS50850">
    <property type="entry name" value="MFS"/>
    <property type="match status" value="1"/>
</dbReference>
<feature type="signal peptide" evidence="5">
    <location>
        <begin position="1"/>
        <end position="21"/>
    </location>
</feature>
<dbReference type="EMBL" id="CP021108">
    <property type="protein sequence ID" value="ARP80733.1"/>
    <property type="molecule type" value="Genomic_DNA"/>
</dbReference>
<dbReference type="InterPro" id="IPR020846">
    <property type="entry name" value="MFS_dom"/>
</dbReference>
<gene>
    <name evidence="7" type="ORF">CAL12_07715</name>
</gene>
<dbReference type="RefSeq" id="WP_420042760.1">
    <property type="nucleotide sequence ID" value="NZ_CP021108.1"/>
</dbReference>
<dbReference type="InterPro" id="IPR036259">
    <property type="entry name" value="MFS_trans_sf"/>
</dbReference>
<evidence type="ECO:0000256" key="3">
    <source>
        <dbReference type="ARBA" id="ARBA00023136"/>
    </source>
</evidence>
<feature type="transmembrane region" description="Helical" evidence="4">
    <location>
        <begin position="286"/>
        <end position="309"/>
    </location>
</feature>
<dbReference type="Gene3D" id="1.20.1250.20">
    <property type="entry name" value="MFS general substrate transporter like domains"/>
    <property type="match status" value="1"/>
</dbReference>
<keyword evidence="3 4" id="KW-0472">Membrane</keyword>
<feature type="transmembrane region" description="Helical" evidence="4">
    <location>
        <begin position="182"/>
        <end position="205"/>
    </location>
</feature>
<evidence type="ECO:0000256" key="2">
    <source>
        <dbReference type="ARBA" id="ARBA00022989"/>
    </source>
</evidence>
<dbReference type="Proteomes" id="UP000194151">
    <property type="component" value="Chromosome"/>
</dbReference>
<name>A0A1W6YJL0_9BORD</name>
<dbReference type="AlphaFoldDB" id="A0A1W6YJL0"/>
<sequence>MRRFSFSSAMGRMAASPRAQAAGAPKRVLWMACMAHALHDGYTDMIYVLLPVWQADFALNYGALAILRGIYAGTMATLQLPAGRLARKFGTRATLACGTLLAALGYAVAGWSATLPGLCVALAVSGIGSSTQHPLASGAVSRAYGRGARGPLSIYNFAGDLGKSALPAAISLLMVVMPWRHALWAVSLLGLAAAALIALFLPAVANAPSAAKETASRDGQGSGSGFWLLFAIGALDTAVRMGVLTFLPFLLKAKGISQPMMGTALALVFIGGAAGKFACGWLGARAGVIGTVIATEGGTAALILALIVLPLTPALVLLPVLGLMLNGTSSVLYGTVPELTPIERTERAFALFYTGTIASGALSPVAYGVLGDHLGVNSATVAAALTALVIVPLALALAPRLRRISDAC</sequence>
<reference evidence="7 8" key="1">
    <citation type="submission" date="2017-05" db="EMBL/GenBank/DDBJ databases">
        <title>Complete and WGS of Bordetella genogroups.</title>
        <authorList>
            <person name="Spilker T."/>
            <person name="LiPuma J."/>
        </authorList>
    </citation>
    <scope>NUCLEOTIDE SEQUENCE [LARGE SCALE GENOMIC DNA]</scope>
    <source>
        <strain evidence="7 8">AU19157</strain>
    </source>
</reference>
<feature type="transmembrane region" description="Helical" evidence="4">
    <location>
        <begin position="89"/>
        <end position="108"/>
    </location>
</feature>
<dbReference type="PANTHER" id="PTHR43129">
    <property type="entry name" value="FOSMIDOMYCIN RESISTANCE PROTEIN"/>
    <property type="match status" value="1"/>
</dbReference>
<keyword evidence="2 4" id="KW-1133">Transmembrane helix</keyword>
<protein>
    <submittedName>
        <fullName evidence="7">MFS transporter</fullName>
    </submittedName>
</protein>
<accession>A0A1W6YJL0</accession>
<dbReference type="GO" id="GO:0005886">
    <property type="term" value="C:plasma membrane"/>
    <property type="evidence" value="ECO:0007669"/>
    <property type="project" value="TreeGrafter"/>
</dbReference>
<evidence type="ECO:0000313" key="8">
    <source>
        <dbReference type="Proteomes" id="UP000194151"/>
    </source>
</evidence>
<evidence type="ECO:0000259" key="6">
    <source>
        <dbReference type="PROSITE" id="PS50850"/>
    </source>
</evidence>
<dbReference type="KEGG" id="bgv:CAL12_07715"/>